<dbReference type="Gene3D" id="1.10.10.2840">
    <property type="entry name" value="PucR C-terminal helix-turn-helix domain"/>
    <property type="match status" value="1"/>
</dbReference>
<dbReference type="KEGG" id="sesp:BN6_27910"/>
<evidence type="ECO:0000259" key="3">
    <source>
        <dbReference type="Pfam" id="PF17853"/>
    </source>
</evidence>
<dbReference type="BioCyc" id="SESP1179773:BN6_RS13535-MONOMER"/>
<evidence type="ECO:0000259" key="2">
    <source>
        <dbReference type="Pfam" id="PF13556"/>
    </source>
</evidence>
<comment type="similarity">
    <text evidence="1">Belongs to the CdaR family.</text>
</comment>
<dbReference type="Pfam" id="PF13556">
    <property type="entry name" value="HTH_30"/>
    <property type="match status" value="1"/>
</dbReference>
<organism evidence="4 5">
    <name type="scientific">Saccharothrix espanaensis (strain ATCC 51144 / DSM 44229 / JCM 9112 / NBRC 15066 / NRRL 15764)</name>
    <dbReference type="NCBI Taxonomy" id="1179773"/>
    <lineage>
        <taxon>Bacteria</taxon>
        <taxon>Bacillati</taxon>
        <taxon>Actinomycetota</taxon>
        <taxon>Actinomycetes</taxon>
        <taxon>Pseudonocardiales</taxon>
        <taxon>Pseudonocardiaceae</taxon>
        <taxon>Saccharothrix</taxon>
    </lineage>
</organism>
<dbReference type="InterPro" id="IPR041522">
    <property type="entry name" value="CdaR_GGDEF"/>
</dbReference>
<reference evidence="4 5" key="1">
    <citation type="journal article" date="2012" name="BMC Genomics">
        <title>Complete genome sequence of Saccharothrix espanaensis DSM 44229T and comparison to the other completely sequenced Pseudonocardiaceae.</title>
        <authorList>
            <person name="Strobel T."/>
            <person name="Al-Dilaimi A."/>
            <person name="Blom J."/>
            <person name="Gessner A."/>
            <person name="Kalinowski J."/>
            <person name="Luzhetska M."/>
            <person name="Puhler A."/>
            <person name="Szczepanowski R."/>
            <person name="Bechthold A."/>
            <person name="Ruckert C."/>
        </authorList>
    </citation>
    <scope>NUCLEOTIDE SEQUENCE [LARGE SCALE GENOMIC DNA]</scope>
    <source>
        <strain evidence="5">ATCC 51144 / DSM 44229 / JCM 9112 / NBRC 15066 / NRRL 15764</strain>
    </source>
</reference>
<dbReference type="AlphaFoldDB" id="K0K0P6"/>
<dbReference type="Pfam" id="PF17853">
    <property type="entry name" value="GGDEF_2"/>
    <property type="match status" value="1"/>
</dbReference>
<feature type="domain" description="PucR C-terminal helix-turn-helix" evidence="2">
    <location>
        <begin position="472"/>
        <end position="529"/>
    </location>
</feature>
<accession>K0K0P6</accession>
<dbReference type="PANTHER" id="PTHR33744">
    <property type="entry name" value="CARBOHYDRATE DIACID REGULATOR"/>
    <property type="match status" value="1"/>
</dbReference>
<evidence type="ECO:0000256" key="1">
    <source>
        <dbReference type="ARBA" id="ARBA00006754"/>
    </source>
</evidence>
<proteinExistence type="inferred from homology"/>
<protein>
    <submittedName>
        <fullName evidence="4">Transcriptional regulator, PucR family</fullName>
    </submittedName>
</protein>
<dbReference type="OrthoDB" id="3190266at2"/>
<keyword evidence="5" id="KW-1185">Reference proteome</keyword>
<dbReference type="STRING" id="1179773.BN6_27910"/>
<dbReference type="eggNOG" id="COG2508">
    <property type="taxonomic scope" value="Bacteria"/>
</dbReference>
<dbReference type="RefSeq" id="WP_015100215.1">
    <property type="nucleotide sequence ID" value="NC_019673.1"/>
</dbReference>
<evidence type="ECO:0000313" key="4">
    <source>
        <dbReference type="EMBL" id="CCH30103.1"/>
    </source>
</evidence>
<name>K0K0P6_SACES</name>
<feature type="domain" description="CdaR GGDEF-like" evidence="3">
    <location>
        <begin position="294"/>
        <end position="413"/>
    </location>
</feature>
<dbReference type="EMBL" id="HE804045">
    <property type="protein sequence ID" value="CCH30103.1"/>
    <property type="molecule type" value="Genomic_DNA"/>
</dbReference>
<dbReference type="PANTHER" id="PTHR33744:SF17">
    <property type="entry name" value="CONSERVED PROTEIN"/>
    <property type="match status" value="1"/>
</dbReference>
<gene>
    <name evidence="4" type="ordered locus">BN6_27910</name>
</gene>
<dbReference type="Proteomes" id="UP000006281">
    <property type="component" value="Chromosome"/>
</dbReference>
<sequence>MTQTGTGAPLAPLIQAVGATLLSVLAGDVAGARRVGGIAIHDPHDTAARPERAVVLGVGVAGERQIADVVWTCLSAGACALVLRDDTGLPEAVAAEAATGGLVLLRIAPGISWSQLSVALSTALDRETARGRRWGEPERVNKERSLSDLANALAATMHAPVTIEDLSSQVLGYSDNQNLGDAQRHETILGRVVPPKYTEKLRRAGIFERLYAHDEPVLVDLAVMPELDVPRVAIRIANGQYVIGSIWVATATPIAEIDTSVLRAAAERAGELIDSGTHDQDRRRRYVGALVGEDELEAARSAQELEIDTEFIYLVVAEPVRSGLDLSARGLDRHADILHLQLTGVSSRAIAAAVGGRVVGVLPVEAPETGGRRAVAAAERFAQTVPAHVVVGSAVKGAGGVFGAWSDALKALASVNRSPATANRATVVRVEDAYFDVLLHEVGEKLLARDPALPTPVSRLLDYDAEHHTDFAESLVVYLREFGSVHDAAQALHIHANTMRYRLRRLSDICGIDLTNHDARFKAMLELRIRNLLA</sequence>
<dbReference type="InterPro" id="IPR042070">
    <property type="entry name" value="PucR_C-HTH_sf"/>
</dbReference>
<evidence type="ECO:0000313" key="5">
    <source>
        <dbReference type="Proteomes" id="UP000006281"/>
    </source>
</evidence>
<dbReference type="InterPro" id="IPR025736">
    <property type="entry name" value="PucR_C-HTH_dom"/>
</dbReference>
<dbReference type="HOGENOM" id="CLU_017436_7_0_11"/>
<dbReference type="InterPro" id="IPR051448">
    <property type="entry name" value="CdaR-like_regulators"/>
</dbReference>
<dbReference type="PATRIC" id="fig|1179773.3.peg.2789"/>